<reference evidence="2 3" key="1">
    <citation type="journal article" date="2018" name="New Phytol.">
        <title>Phylogenomics of Endogonaceae and evolution of mycorrhizas within Mucoromycota.</title>
        <authorList>
            <person name="Chang Y."/>
            <person name="Desiro A."/>
            <person name="Na H."/>
            <person name="Sandor L."/>
            <person name="Lipzen A."/>
            <person name="Clum A."/>
            <person name="Barry K."/>
            <person name="Grigoriev I.V."/>
            <person name="Martin F.M."/>
            <person name="Stajich J.E."/>
            <person name="Smith M.E."/>
            <person name="Bonito G."/>
            <person name="Spatafora J.W."/>
        </authorList>
    </citation>
    <scope>NUCLEOTIDE SEQUENCE [LARGE SCALE GENOMIC DNA]</scope>
    <source>
        <strain evidence="2 3">AD002</strain>
    </source>
</reference>
<gene>
    <name evidence="2" type="ORF">BC938DRAFT_473807</name>
</gene>
<protein>
    <recommendedName>
        <fullName evidence="4">Transmembrane protein 135 N-terminal domain-containing protein</fullName>
    </recommendedName>
</protein>
<evidence type="ECO:0000313" key="2">
    <source>
        <dbReference type="EMBL" id="RUS24302.1"/>
    </source>
</evidence>
<evidence type="ECO:0000313" key="3">
    <source>
        <dbReference type="Proteomes" id="UP000274822"/>
    </source>
</evidence>
<feature type="transmembrane region" description="Helical" evidence="1">
    <location>
        <begin position="407"/>
        <end position="428"/>
    </location>
</feature>
<sequence length="524" mass="59069">MAALAGYAYENFIEAIAQLVSRALTDKETESIIQGFQSFQEKLKRLSSENLRRIGIEITKQSRPSTCKHEGKTCAQNVTRGFAKAFLVSYAVKYSLAIAPALLTGQVFKNDTFSFALFLSTFISSYKAILCTLRNLRENPDPAADKLNALIAGSIAGLSLAIERNRPRRLAIMLYLVARSGQFGCAWLMKRWAEHRRQRRRELANEMRERLEAQGFQEGERRQLVIKKGWDDKLAKFLVEWAGTGVMMLASAQIIYAFLFEGDTLPKSYFGFLLVHSGWKGDFGSLAAPLAFSIRQTVNKLSRSGASIRIPKGVSSREYIARHVSPNIATVIPPKLRHEFVLCALQHPLYDSCTRSKVNLLFREFARALKLYLPLNGIMTVAFRWNQITSQPEKVLLRFLQSTFRSALFLTCYVTFGMATPCVVRPAINREGHLIYMLAGVVAGAMVLVEAPGRRLELGLYCLPRALESFWRCMVKWGYARNVPHGDVLLFSAAMGVLMTLYQNEPDTIGPHYLSVMTRFFGRN</sequence>
<feature type="transmembrane region" description="Helical" evidence="1">
    <location>
        <begin position="85"/>
        <end position="103"/>
    </location>
</feature>
<dbReference type="AlphaFoldDB" id="A0A433Q3J5"/>
<proteinExistence type="predicted"/>
<organism evidence="2 3">
    <name type="scientific">Jimgerdemannia flammicorona</name>
    <dbReference type="NCBI Taxonomy" id="994334"/>
    <lineage>
        <taxon>Eukaryota</taxon>
        <taxon>Fungi</taxon>
        <taxon>Fungi incertae sedis</taxon>
        <taxon>Mucoromycota</taxon>
        <taxon>Mucoromycotina</taxon>
        <taxon>Endogonomycetes</taxon>
        <taxon>Endogonales</taxon>
        <taxon>Endogonaceae</taxon>
        <taxon>Jimgerdemannia</taxon>
    </lineage>
</organism>
<evidence type="ECO:0000256" key="1">
    <source>
        <dbReference type="SAM" id="Phobius"/>
    </source>
</evidence>
<accession>A0A433Q3J5</accession>
<feature type="transmembrane region" description="Helical" evidence="1">
    <location>
        <begin position="237"/>
        <end position="259"/>
    </location>
</feature>
<dbReference type="InterPro" id="IPR026749">
    <property type="entry name" value="Tmem135"/>
</dbReference>
<dbReference type="Proteomes" id="UP000274822">
    <property type="component" value="Unassembled WGS sequence"/>
</dbReference>
<keyword evidence="1" id="KW-1133">Transmembrane helix</keyword>
<dbReference type="PANTHER" id="PTHR12459">
    <property type="entry name" value="TRANSMEMBRANE PROTEIN 135-RELATED"/>
    <property type="match status" value="1"/>
</dbReference>
<keyword evidence="3" id="KW-1185">Reference proteome</keyword>
<keyword evidence="1" id="KW-0472">Membrane</keyword>
<keyword evidence="1" id="KW-0812">Transmembrane</keyword>
<name>A0A433Q3J5_9FUNG</name>
<feature type="transmembrane region" description="Helical" evidence="1">
    <location>
        <begin position="115"/>
        <end position="135"/>
    </location>
</feature>
<feature type="transmembrane region" description="Helical" evidence="1">
    <location>
        <begin position="434"/>
        <end position="451"/>
    </location>
</feature>
<comment type="caution">
    <text evidence="2">The sequence shown here is derived from an EMBL/GenBank/DDBJ whole genome shotgun (WGS) entry which is preliminary data.</text>
</comment>
<evidence type="ECO:0008006" key="4">
    <source>
        <dbReference type="Google" id="ProtNLM"/>
    </source>
</evidence>
<dbReference type="PANTHER" id="PTHR12459:SF15">
    <property type="entry name" value="TRANSMEMBRANE PROTEIN 135"/>
    <property type="match status" value="1"/>
</dbReference>
<dbReference type="EMBL" id="RBNJ01016472">
    <property type="protein sequence ID" value="RUS24302.1"/>
    <property type="molecule type" value="Genomic_DNA"/>
</dbReference>